<proteinExistence type="inferred from homology"/>
<dbReference type="AlphaFoldDB" id="A0A8S1LAU7"/>
<comment type="caution">
    <text evidence="4">The sequence shown here is derived from an EMBL/GenBank/DDBJ whole genome shotgun (WGS) entry which is preliminary data.</text>
</comment>
<protein>
    <recommendedName>
        <fullName evidence="3">Alpha/beta hydrolase fold-3 domain-containing protein</fullName>
    </recommendedName>
</protein>
<dbReference type="GO" id="GO:0004806">
    <property type="term" value="F:triacylglycerol lipase activity"/>
    <property type="evidence" value="ECO:0007669"/>
    <property type="project" value="TreeGrafter"/>
</dbReference>
<keyword evidence="2" id="KW-0378">Hydrolase</keyword>
<evidence type="ECO:0000313" key="4">
    <source>
        <dbReference type="EMBL" id="CAD8063315.1"/>
    </source>
</evidence>
<dbReference type="PANTHER" id="PTHR23025:SF3">
    <property type="entry name" value="HORMONE-SENSITIVE LIPASE"/>
    <property type="match status" value="1"/>
</dbReference>
<evidence type="ECO:0000259" key="3">
    <source>
        <dbReference type="Pfam" id="PF07859"/>
    </source>
</evidence>
<organism evidence="4 5">
    <name type="scientific">Paramecium primaurelia</name>
    <dbReference type="NCBI Taxonomy" id="5886"/>
    <lineage>
        <taxon>Eukaryota</taxon>
        <taxon>Sar</taxon>
        <taxon>Alveolata</taxon>
        <taxon>Ciliophora</taxon>
        <taxon>Intramacronucleata</taxon>
        <taxon>Oligohymenophorea</taxon>
        <taxon>Peniculida</taxon>
        <taxon>Parameciidae</taxon>
        <taxon>Paramecium</taxon>
    </lineage>
</organism>
<dbReference type="Proteomes" id="UP000688137">
    <property type="component" value="Unassembled WGS sequence"/>
</dbReference>
<reference evidence="4" key="1">
    <citation type="submission" date="2021-01" db="EMBL/GenBank/DDBJ databases">
        <authorList>
            <consortium name="Genoscope - CEA"/>
            <person name="William W."/>
        </authorList>
    </citation>
    <scope>NUCLEOTIDE SEQUENCE</scope>
</reference>
<dbReference type="Pfam" id="PF07859">
    <property type="entry name" value="Abhydrolase_3"/>
    <property type="match status" value="1"/>
</dbReference>
<name>A0A8S1LAU7_PARPR</name>
<evidence type="ECO:0000256" key="2">
    <source>
        <dbReference type="ARBA" id="ARBA00022801"/>
    </source>
</evidence>
<dbReference type="GO" id="GO:0004771">
    <property type="term" value="F:sterol ester esterase activity"/>
    <property type="evidence" value="ECO:0007669"/>
    <property type="project" value="TreeGrafter"/>
</dbReference>
<dbReference type="PROSITE" id="PS01173">
    <property type="entry name" value="LIPASE_GDXG_HIS"/>
    <property type="match status" value="1"/>
</dbReference>
<comment type="similarity">
    <text evidence="1">Belongs to the 'GDXG' lipolytic enzyme family.</text>
</comment>
<evidence type="ECO:0000313" key="5">
    <source>
        <dbReference type="Proteomes" id="UP000688137"/>
    </source>
</evidence>
<sequence>MTEEEFINITAIIQKTNNQKIIQTLNQFKSTIEKVNTQDGNKIFVKKCLNIVYNDVLSKIDELSDMEDNRSNQIKLAFELEKIKKVIEMLPYINKKPKNTIFNDEEYMNIPNIEIIKLDESERVKQQLKNFYQKISLGHAYINSGKQYQSQVMQCVVRNLKALYYLSNQEETNLAATEIITNPTLEHALQLWRIIDESKIVKAGYKIQLEQVKMKKIIYIPRLFNQITLDTLHHFNTNSTDIPKNLLYQVAFRSIRKKQNDYDIRVRVMCNKQIFKQKITNQDFAQVVRNLTKSEFQIQRSQHIQQLQQPSNFFGGCCVSSRNEIGEIGLNIMQNIIIHIHGGGFISMSSFSHQSYTRKWVNQLSNTVVFSIDYRLAPENPFPLALDDCWQYYMWIIHFSSAYFNICPKNIILIGDSAGGNLALGILIRSIETNQRIPDKIILQYPAVNLNLCDVVPSNLKSMNDQMIPMGLLMLCRQSYLKNQSDIPNDYYASPIQTPQEIIKQFPKDFVIFVGQDDVLLDNSVEFVHYCKDNGLDNIKLKVFESLPHGFQNMGMRSNGVIAAESANRQIIEQIKEFIV</sequence>
<accession>A0A8S1LAU7</accession>
<dbReference type="InterPro" id="IPR013094">
    <property type="entry name" value="AB_hydrolase_3"/>
</dbReference>
<dbReference type="OMA" id="FNDEEYM"/>
<dbReference type="EMBL" id="CAJJDM010000033">
    <property type="protein sequence ID" value="CAD8063315.1"/>
    <property type="molecule type" value="Genomic_DNA"/>
</dbReference>
<dbReference type="GO" id="GO:0005829">
    <property type="term" value="C:cytosol"/>
    <property type="evidence" value="ECO:0007669"/>
    <property type="project" value="TreeGrafter"/>
</dbReference>
<feature type="domain" description="Alpha/beta hydrolase fold-3" evidence="3">
    <location>
        <begin position="337"/>
        <end position="552"/>
    </location>
</feature>
<keyword evidence="5" id="KW-1185">Reference proteome</keyword>
<gene>
    <name evidence="4" type="ORF">PPRIM_AZ9-3.1.T0340258</name>
</gene>
<dbReference type="PANTHER" id="PTHR23025">
    <property type="entry name" value="TRIACYLGLYCEROL LIPASE"/>
    <property type="match status" value="1"/>
</dbReference>
<evidence type="ECO:0000256" key="1">
    <source>
        <dbReference type="ARBA" id="ARBA00010515"/>
    </source>
</evidence>
<dbReference type="InterPro" id="IPR002168">
    <property type="entry name" value="Lipase_GDXG_HIS_AS"/>
</dbReference>
<dbReference type="GO" id="GO:0019433">
    <property type="term" value="P:triglyceride catabolic process"/>
    <property type="evidence" value="ECO:0007669"/>
    <property type="project" value="TreeGrafter"/>
</dbReference>